<proteinExistence type="predicted"/>
<feature type="compositionally biased region" description="Low complexity" evidence="1">
    <location>
        <begin position="1135"/>
        <end position="1146"/>
    </location>
</feature>
<protein>
    <recommendedName>
        <fullName evidence="2">Pericentriolar material 1 protein C-terminal domain-containing protein</fullName>
    </recommendedName>
</protein>
<feature type="region of interest" description="Disordered" evidence="1">
    <location>
        <begin position="1300"/>
        <end position="1319"/>
    </location>
</feature>
<feature type="compositionally biased region" description="Basic and acidic residues" evidence="1">
    <location>
        <begin position="1099"/>
        <end position="1110"/>
    </location>
</feature>
<dbReference type="Pfam" id="PF15717">
    <property type="entry name" value="PCM1_C"/>
    <property type="match status" value="1"/>
</dbReference>
<reference evidence="3" key="1">
    <citation type="submission" date="2024-06" db="EMBL/GenBank/DDBJ databases">
        <authorList>
            <person name="Liu X."/>
            <person name="Lenzi L."/>
            <person name="Haldenby T S."/>
            <person name="Uol C."/>
        </authorList>
    </citation>
    <scope>NUCLEOTIDE SEQUENCE</scope>
</reference>
<dbReference type="EMBL" id="CAXLJL010000234">
    <property type="protein sequence ID" value="CAL5134935.1"/>
    <property type="molecule type" value="Genomic_DNA"/>
</dbReference>
<feature type="compositionally biased region" description="Polar residues" evidence="1">
    <location>
        <begin position="1563"/>
        <end position="1572"/>
    </location>
</feature>
<evidence type="ECO:0000256" key="1">
    <source>
        <dbReference type="SAM" id="MobiDB-lite"/>
    </source>
</evidence>
<name>A0AAV2TE03_CALDB</name>
<feature type="compositionally biased region" description="Polar residues" evidence="1">
    <location>
        <begin position="1717"/>
        <end position="1736"/>
    </location>
</feature>
<organism evidence="3 4">
    <name type="scientific">Calicophoron daubneyi</name>
    <name type="common">Rumen fluke</name>
    <name type="synonym">Paramphistomum daubneyi</name>
    <dbReference type="NCBI Taxonomy" id="300641"/>
    <lineage>
        <taxon>Eukaryota</taxon>
        <taxon>Metazoa</taxon>
        <taxon>Spiralia</taxon>
        <taxon>Lophotrochozoa</taxon>
        <taxon>Platyhelminthes</taxon>
        <taxon>Trematoda</taxon>
        <taxon>Digenea</taxon>
        <taxon>Plagiorchiida</taxon>
        <taxon>Pronocephalata</taxon>
        <taxon>Paramphistomoidea</taxon>
        <taxon>Paramphistomidae</taxon>
        <taxon>Calicophoron</taxon>
    </lineage>
</organism>
<dbReference type="Proteomes" id="UP001497525">
    <property type="component" value="Unassembled WGS sequence"/>
</dbReference>
<feature type="region of interest" description="Disordered" evidence="1">
    <location>
        <begin position="344"/>
        <end position="365"/>
    </location>
</feature>
<feature type="compositionally biased region" description="Basic and acidic residues" evidence="1">
    <location>
        <begin position="1530"/>
        <end position="1544"/>
    </location>
</feature>
<feature type="region of interest" description="Disordered" evidence="1">
    <location>
        <begin position="1"/>
        <end position="41"/>
    </location>
</feature>
<evidence type="ECO:0000259" key="2">
    <source>
        <dbReference type="Pfam" id="PF15717"/>
    </source>
</evidence>
<feature type="region of interest" description="Disordered" evidence="1">
    <location>
        <begin position="1502"/>
        <end position="1572"/>
    </location>
</feature>
<evidence type="ECO:0000313" key="4">
    <source>
        <dbReference type="Proteomes" id="UP001497525"/>
    </source>
</evidence>
<dbReference type="InterPro" id="IPR031446">
    <property type="entry name" value="PCM1_C"/>
</dbReference>
<comment type="caution">
    <text evidence="3">The sequence shown here is derived from an EMBL/GenBank/DDBJ whole genome shotgun (WGS) entry which is preliminary data.</text>
</comment>
<feature type="compositionally biased region" description="Polar residues" evidence="1">
    <location>
        <begin position="26"/>
        <end position="37"/>
    </location>
</feature>
<feature type="region of interest" description="Disordered" evidence="1">
    <location>
        <begin position="1095"/>
        <end position="1146"/>
    </location>
</feature>
<sequence>MNSEKEFIRTLEMSKGGRQTAHKKPQTSQASLLSTNSARERSELDLAERSLDDEPHSFNGLTELEKLRQERDALRQALKRQEDLRAHYGRQIAQLNKIKKKHEENWPNQLVMETNKSITENVPNGISSVDHWGVVANAESGEQSFDISATPTVLAELGELVKREETLNDFIEQIELSLPKPPSIHTENAQSTSRCCTLPANCDFNRNSVTSQTKSIVNIPSIPLNEVEPVNGHLFSGNNSCDWDVKEFNNSDKLKTRQCMVGKLNQLMGIRQQFVDIRNQCKSAAPSVNSSSECDLDPHHVRPVNGAGTPHHLQNPTSISPCSLNEAKRLNSVQENNSIFNWRGQSESHWPRRLSTPRKDTPKAHYTSQLLWSEAASRTGGRITMLAVEKEEFYHTYYFHCKDAVDRPSSRNGNEKGEMGLEARQGTWMLSNTATNPRSNRCFGATEEVYLPPDFIDSKAVTSDSRITKNNKQREVSNEVNFEESPVGDEEEDKLSLASSVLRCSDPRMISQCQQNSGIARIYVGDLKTTQLIHLRPRGHVIDHSRGSYHSIIPQAIGRDALTSVNTISPLFPHNREQPSMRNSTWLSPNLPNHFEPLTDRKDSHGLANEPNFQLHCNPYENVRANNDARMRIDSCLAVDQMTCRRAWSVSPNLSRGHFLPHSHEGRNCGFRRLRGPSDILRDGNFIRNMRNGDTSGIPWRFKNTYKPTNMVGMNGLDELAYEVGNKFDRGTVNDVSINSYALQHERKRKCCSCCALQNRLYLSLGQICVQLNHLTREMLSTHRQMSQFYPNGMTSCVPSSSPRPAQRTVTPAPNIYWGPPNHFPSAAQNTLTSTPAQQQLFVWNPLGTTAVGTVPSPGGLFTPTVALNLQDTSLDQQAASSVQASTSFDKNTDVEFSGMPLSSARETKNCQPSLALATGEEDVGIDDVEENTLAKEKSETIPKVALNVNPKIEAAVSDPVHISVECENIDLTAVDPETSKPTVTALHGFDMPSVPLLNADETNRSDLQAVYREVVCLIAQHDKDPEFLVRLFSSLRKLTRYRRQKTNVLDYLAICISQLQLERSKRRLMGSVSSRESSVSRAWTQSNSKLNDPIEAFFSDRDSMRDSQHMSRRLSRKCNGNGGRDHKNGNISRQTDMSDSQSSLDSASQYLDPVYVIPTPKVSYAEAELRRKLLEHKKRPSTGSPKFESRGQMLTPKTVPMRTDSCHSVSCATESPKTTGNQYTTFFDNLDLNGTVMHVDEMRKQLRERNSTRIGPSSGAGDCPSVCVDQNSIKQDGSSEKINHSVEIPVTVDYVRTSAQSSKIPSVDGSVDRSERSQTGSLCSDASIRERTESVLSHIIRHLRYMCSHVDPSSAATKPLKMNAGLSSWLCESVQNRFRRLVCAKYGKTNPPKNPGASSKIEAPPAEDFHSLTPEFMEVFCKQLGTQIQEVTSQFEGQNLVDCIEDLVIELSDMLTEELAFLTIMTGPKDFDLRSQASTMTSLSSFCNHTDLHNVVACEYADGRGGDSERNTRCKTRNTAGESGGGRLSADEHCSESEKSYKDEDWEPDNVGEGGDKRELSGASTRQTGANRSDIDCHIHDKLHRVGSSEVSESETKYLFGTNDVFGSNPDLNPDIVESIEDLAEPAEDLSTINAAFENLLDGAIFEIPEAPDLEDVAPVTLPGNNISEESEKNKGLPLFSGHVAVSGRLEEEDKNAAKTAAARIVSEVIKDATSLVSTDHSGTQPAVSDTSSATECKPVPNHTEQD</sequence>
<feature type="compositionally biased region" description="Basic and acidic residues" evidence="1">
    <location>
        <begin position="1502"/>
        <end position="1513"/>
    </location>
</feature>
<gene>
    <name evidence="3" type="ORF">CDAUBV1_LOCUS9026</name>
</gene>
<feature type="region of interest" description="Disordered" evidence="1">
    <location>
        <begin position="1717"/>
        <end position="1748"/>
    </location>
</feature>
<evidence type="ECO:0000313" key="3">
    <source>
        <dbReference type="EMBL" id="CAL5134935.1"/>
    </source>
</evidence>
<feature type="domain" description="Pericentriolar material 1 protein C-terminal" evidence="2">
    <location>
        <begin position="1416"/>
        <end position="1476"/>
    </location>
</feature>
<accession>A0AAV2TE03</accession>